<dbReference type="OrthoDB" id="10320421at2759"/>
<evidence type="ECO:0000313" key="2">
    <source>
        <dbReference type="Proteomes" id="UP000887013"/>
    </source>
</evidence>
<sequence length="127" mass="14445">MIQEGVCAWWSSADTATEDDHEKHFSFEVRGLYNVFSHAASVRVHMISLLRPGSPLVTLGLTIDEYAHKGSTILCIKEGWNYANFRRMCRMSHIFKMKLIPEANSFAYCKAAIFSAYSTTTIIFVTR</sequence>
<evidence type="ECO:0000313" key="1">
    <source>
        <dbReference type="EMBL" id="GFU08253.1"/>
    </source>
</evidence>
<organism evidence="1 2">
    <name type="scientific">Nephila pilipes</name>
    <name type="common">Giant wood spider</name>
    <name type="synonym">Nephila maculata</name>
    <dbReference type="NCBI Taxonomy" id="299642"/>
    <lineage>
        <taxon>Eukaryota</taxon>
        <taxon>Metazoa</taxon>
        <taxon>Ecdysozoa</taxon>
        <taxon>Arthropoda</taxon>
        <taxon>Chelicerata</taxon>
        <taxon>Arachnida</taxon>
        <taxon>Araneae</taxon>
        <taxon>Araneomorphae</taxon>
        <taxon>Entelegynae</taxon>
        <taxon>Araneoidea</taxon>
        <taxon>Nephilidae</taxon>
        <taxon>Nephila</taxon>
    </lineage>
</organism>
<name>A0A8X6UF76_NEPPI</name>
<dbReference type="EMBL" id="BMAW01077818">
    <property type="protein sequence ID" value="GFU08253.1"/>
    <property type="molecule type" value="Genomic_DNA"/>
</dbReference>
<protein>
    <submittedName>
        <fullName evidence="1">Uncharacterized protein</fullName>
    </submittedName>
</protein>
<accession>A0A8X6UF76</accession>
<comment type="caution">
    <text evidence="1">The sequence shown here is derived from an EMBL/GenBank/DDBJ whole genome shotgun (WGS) entry which is preliminary data.</text>
</comment>
<keyword evidence="2" id="KW-1185">Reference proteome</keyword>
<gene>
    <name evidence="1" type="primary">AVEN_231003_1</name>
    <name evidence="1" type="ORF">NPIL_429171</name>
</gene>
<dbReference type="Proteomes" id="UP000887013">
    <property type="component" value="Unassembled WGS sequence"/>
</dbReference>
<dbReference type="AlphaFoldDB" id="A0A8X6UF76"/>
<reference evidence="1" key="1">
    <citation type="submission" date="2020-08" db="EMBL/GenBank/DDBJ databases">
        <title>Multicomponent nature underlies the extraordinary mechanical properties of spider dragline silk.</title>
        <authorList>
            <person name="Kono N."/>
            <person name="Nakamura H."/>
            <person name="Mori M."/>
            <person name="Yoshida Y."/>
            <person name="Ohtoshi R."/>
            <person name="Malay A.D."/>
            <person name="Moran D.A.P."/>
            <person name="Tomita M."/>
            <person name="Numata K."/>
            <person name="Arakawa K."/>
        </authorList>
    </citation>
    <scope>NUCLEOTIDE SEQUENCE</scope>
</reference>
<proteinExistence type="predicted"/>